<keyword evidence="3" id="KW-1185">Reference proteome</keyword>
<keyword evidence="1" id="KW-0732">Signal</keyword>
<evidence type="ECO:0000313" key="2">
    <source>
        <dbReference type="EMBL" id="GBL53635.1"/>
    </source>
</evidence>
<organism evidence="2 3">
    <name type="scientific">Araneus ventricosus</name>
    <name type="common">Orbweaver spider</name>
    <name type="synonym">Epeira ventricosa</name>
    <dbReference type="NCBI Taxonomy" id="182803"/>
    <lineage>
        <taxon>Eukaryota</taxon>
        <taxon>Metazoa</taxon>
        <taxon>Ecdysozoa</taxon>
        <taxon>Arthropoda</taxon>
        <taxon>Chelicerata</taxon>
        <taxon>Arachnida</taxon>
        <taxon>Araneae</taxon>
        <taxon>Araneomorphae</taxon>
        <taxon>Entelegynae</taxon>
        <taxon>Araneoidea</taxon>
        <taxon>Araneidae</taxon>
        <taxon>Araneus</taxon>
    </lineage>
</organism>
<protein>
    <submittedName>
        <fullName evidence="2">Uncharacterized protein</fullName>
    </submittedName>
</protein>
<feature type="chain" id="PRO_5021394473" evidence="1">
    <location>
        <begin position="21"/>
        <end position="96"/>
    </location>
</feature>
<feature type="signal peptide" evidence="1">
    <location>
        <begin position="1"/>
        <end position="20"/>
    </location>
</feature>
<dbReference type="Proteomes" id="UP000499080">
    <property type="component" value="Unassembled WGS sequence"/>
</dbReference>
<accession>A0A4Y1ZJS4</accession>
<proteinExistence type="predicted"/>
<dbReference type="AlphaFoldDB" id="A0A4Y1ZJS4"/>
<name>A0A4Y1ZJS4_ARAVE</name>
<evidence type="ECO:0000313" key="3">
    <source>
        <dbReference type="Proteomes" id="UP000499080"/>
    </source>
</evidence>
<gene>
    <name evidence="2" type="ORF">AVEN_210299_1</name>
</gene>
<evidence type="ECO:0000256" key="1">
    <source>
        <dbReference type="SAM" id="SignalP"/>
    </source>
</evidence>
<sequence length="96" mass="10726">MHRGCHLIGLNLLLSRLTVSNNMIFPYPVLSHPLDENSFPHNRYLPCGTSTMRHEHISALKFIDIETSRLGKSGSNVIVGCIFLHDPGVRHPVDIA</sequence>
<reference evidence="2 3" key="1">
    <citation type="journal article" date="2019" name="Sci. Rep.">
        <title>Orb-weaving spider Araneus ventricosus genome elucidates the spidroin gene catalogue.</title>
        <authorList>
            <person name="Kono N."/>
            <person name="Nakamura H."/>
            <person name="Ohtoshi R."/>
            <person name="Moran D.A.P."/>
            <person name="Shinohara A."/>
            <person name="Yoshida Y."/>
            <person name="Fujiwara M."/>
            <person name="Mori M."/>
            <person name="Tomita M."/>
            <person name="Arakawa K."/>
        </authorList>
    </citation>
    <scope>NUCLEOTIDE SEQUENCE [LARGE SCALE GENOMIC DNA]</scope>
</reference>
<dbReference type="EMBL" id="BGPR01075118">
    <property type="protein sequence ID" value="GBL53635.1"/>
    <property type="molecule type" value="Genomic_DNA"/>
</dbReference>
<comment type="caution">
    <text evidence="2">The sequence shown here is derived from an EMBL/GenBank/DDBJ whole genome shotgun (WGS) entry which is preliminary data.</text>
</comment>